<dbReference type="EMBL" id="NQXA01000004">
    <property type="protein sequence ID" value="PHQ29558.1"/>
    <property type="molecule type" value="Genomic_DNA"/>
</dbReference>
<reference evidence="1 2" key="1">
    <citation type="submission" date="2017-08" db="EMBL/GenBank/DDBJ databases">
        <title>The whole genome shortgun sequences of strain Leeuwenhoekiella nanhaiensis G18 from the South China Sea.</title>
        <authorList>
            <person name="Liu Q."/>
        </authorList>
    </citation>
    <scope>NUCLEOTIDE SEQUENCE [LARGE SCALE GENOMIC DNA]</scope>
    <source>
        <strain evidence="1 2">G18</strain>
    </source>
</reference>
<name>A0A2G1VS03_9FLAO</name>
<organism evidence="1 2">
    <name type="scientific">Leeuwenhoekiella nanhaiensis</name>
    <dbReference type="NCBI Taxonomy" id="1655491"/>
    <lineage>
        <taxon>Bacteria</taxon>
        <taxon>Pseudomonadati</taxon>
        <taxon>Bacteroidota</taxon>
        <taxon>Flavobacteriia</taxon>
        <taxon>Flavobacteriales</taxon>
        <taxon>Flavobacteriaceae</taxon>
        <taxon>Leeuwenhoekiella</taxon>
    </lineage>
</organism>
<gene>
    <name evidence="1" type="ORF">CJ305_09590</name>
</gene>
<protein>
    <submittedName>
        <fullName evidence="1">Na(+)-translocating NADH-quinone reductase subunit F</fullName>
    </submittedName>
</protein>
<sequence length="154" mass="17514">MRNSRFENAIQKLYRAFHNNTLDPECCKSCAVGNILDNTDSWKHLTEGHGSLRLSYVGQVNEAFNKRFQGYSPNELLKIEAAFLRGCGFQLPLKRNSFRPQDRKSKDILFEGLCEAVTVLCKLDRIPNVMDYQDLLKSENAPGKTLKKVAVFGI</sequence>
<accession>A0A2G1VS03</accession>
<dbReference type="RefSeq" id="WP_099646052.1">
    <property type="nucleotide sequence ID" value="NZ_KZ319290.1"/>
</dbReference>
<dbReference type="AlphaFoldDB" id="A0A2G1VS03"/>
<evidence type="ECO:0000313" key="2">
    <source>
        <dbReference type="Proteomes" id="UP000229433"/>
    </source>
</evidence>
<proteinExistence type="predicted"/>
<dbReference type="Proteomes" id="UP000229433">
    <property type="component" value="Unassembled WGS sequence"/>
</dbReference>
<dbReference type="OrthoDB" id="1144234at2"/>
<evidence type="ECO:0000313" key="1">
    <source>
        <dbReference type="EMBL" id="PHQ29558.1"/>
    </source>
</evidence>
<keyword evidence="2" id="KW-1185">Reference proteome</keyword>
<comment type="caution">
    <text evidence="1">The sequence shown here is derived from an EMBL/GenBank/DDBJ whole genome shotgun (WGS) entry which is preliminary data.</text>
</comment>